<evidence type="ECO:0000256" key="1">
    <source>
        <dbReference type="SAM" id="MobiDB-lite"/>
    </source>
</evidence>
<keyword evidence="3" id="KW-1185">Reference proteome</keyword>
<dbReference type="EMBL" id="JACVVK020000002">
    <property type="protein sequence ID" value="KAK7508211.1"/>
    <property type="molecule type" value="Genomic_DNA"/>
</dbReference>
<protein>
    <submittedName>
        <fullName evidence="2">Uncharacterized protein</fullName>
    </submittedName>
</protein>
<dbReference type="Proteomes" id="UP001519460">
    <property type="component" value="Unassembled WGS sequence"/>
</dbReference>
<organism evidence="2 3">
    <name type="scientific">Batillaria attramentaria</name>
    <dbReference type="NCBI Taxonomy" id="370345"/>
    <lineage>
        <taxon>Eukaryota</taxon>
        <taxon>Metazoa</taxon>
        <taxon>Spiralia</taxon>
        <taxon>Lophotrochozoa</taxon>
        <taxon>Mollusca</taxon>
        <taxon>Gastropoda</taxon>
        <taxon>Caenogastropoda</taxon>
        <taxon>Sorbeoconcha</taxon>
        <taxon>Cerithioidea</taxon>
        <taxon>Batillariidae</taxon>
        <taxon>Batillaria</taxon>
    </lineage>
</organism>
<name>A0ABD0M9T9_9CAEN</name>
<evidence type="ECO:0000313" key="2">
    <source>
        <dbReference type="EMBL" id="KAK7508211.1"/>
    </source>
</evidence>
<comment type="caution">
    <text evidence="2">The sequence shown here is derived from an EMBL/GenBank/DDBJ whole genome shotgun (WGS) entry which is preliminary data.</text>
</comment>
<feature type="region of interest" description="Disordered" evidence="1">
    <location>
        <begin position="1"/>
        <end position="35"/>
    </location>
</feature>
<evidence type="ECO:0000313" key="3">
    <source>
        <dbReference type="Proteomes" id="UP001519460"/>
    </source>
</evidence>
<gene>
    <name evidence="2" type="ORF">BaRGS_00000450</name>
</gene>
<proteinExistence type="predicted"/>
<accession>A0ABD0M9T9</accession>
<feature type="compositionally biased region" description="Pro residues" evidence="1">
    <location>
        <begin position="17"/>
        <end position="27"/>
    </location>
</feature>
<dbReference type="AlphaFoldDB" id="A0ABD0M9T9"/>
<reference evidence="2 3" key="1">
    <citation type="journal article" date="2023" name="Sci. Data">
        <title>Genome assembly of the Korean intertidal mud-creeper Batillaria attramentaria.</title>
        <authorList>
            <person name="Patra A.K."/>
            <person name="Ho P.T."/>
            <person name="Jun S."/>
            <person name="Lee S.J."/>
            <person name="Kim Y."/>
            <person name="Won Y.J."/>
        </authorList>
    </citation>
    <scope>NUCLEOTIDE SEQUENCE [LARGE SCALE GENOMIC DNA]</scope>
    <source>
        <strain evidence="2">Wonlab-2016</strain>
    </source>
</reference>
<sequence length="102" mass="11303">MKHCTSALPPSLTPVTHPSPSPSPPGLGAPSCLPLGKPTTAFDRAAFGLPAEKWEIRINGNEDEVEKKHSKLRKQRKTRQHLLSSPPFARLCPQREFLWVLS</sequence>